<evidence type="ECO:0000313" key="4">
    <source>
        <dbReference type="Proteomes" id="UP000297693"/>
    </source>
</evidence>
<dbReference type="AlphaFoldDB" id="A0A4V3JRU4"/>
<dbReference type="InterPro" id="IPR023393">
    <property type="entry name" value="START-like_dom_sf"/>
</dbReference>
<dbReference type="SUPFAM" id="SSF55961">
    <property type="entry name" value="Bet v1-like"/>
    <property type="match status" value="1"/>
</dbReference>
<feature type="domain" description="Activator of Hsp90 ATPase homologue 1/2-like C-terminal" evidence="2">
    <location>
        <begin position="13"/>
        <end position="135"/>
    </location>
</feature>
<keyword evidence="4" id="KW-1185">Reference proteome</keyword>
<dbReference type="Gene3D" id="3.30.530.20">
    <property type="match status" value="1"/>
</dbReference>
<name>A0A4V3JRU4_9LEPT</name>
<comment type="similarity">
    <text evidence="1">Belongs to the AHA1 family.</text>
</comment>
<evidence type="ECO:0000313" key="3">
    <source>
        <dbReference type="EMBL" id="TGL61751.1"/>
    </source>
</evidence>
<dbReference type="Proteomes" id="UP000297693">
    <property type="component" value="Unassembled WGS sequence"/>
</dbReference>
<comment type="caution">
    <text evidence="3">The sequence shown here is derived from an EMBL/GenBank/DDBJ whole genome shotgun (WGS) entry which is preliminary data.</text>
</comment>
<protein>
    <submittedName>
        <fullName evidence="3">SRPBCC domain-containing protein</fullName>
    </submittedName>
</protein>
<evidence type="ECO:0000256" key="1">
    <source>
        <dbReference type="ARBA" id="ARBA00006817"/>
    </source>
</evidence>
<dbReference type="Pfam" id="PF08327">
    <property type="entry name" value="AHSA1"/>
    <property type="match status" value="1"/>
</dbReference>
<dbReference type="OrthoDB" id="9803476at2"/>
<reference evidence="3" key="1">
    <citation type="journal article" date="2019" name="PLoS Negl. Trop. Dis.">
        <title>Revisiting the worldwide diversity of Leptospira species in the environment.</title>
        <authorList>
            <person name="Vincent A.T."/>
            <person name="Schiettekatte O."/>
            <person name="Bourhy P."/>
            <person name="Veyrier F.J."/>
            <person name="Picardeau M."/>
        </authorList>
    </citation>
    <scope>NUCLEOTIDE SEQUENCE [LARGE SCALE GENOMIC DNA]</scope>
    <source>
        <strain evidence="3">201702476</strain>
    </source>
</reference>
<dbReference type="InterPro" id="IPR013538">
    <property type="entry name" value="ASHA1/2-like_C"/>
</dbReference>
<proteinExistence type="inferred from homology"/>
<accession>A0A4V3JRU4</accession>
<sequence length="148" mass="17212">MRESKSVFDFNEPLERVWQAITVYEVLVHWLADEVRGRPKEGADFSWTWHLGIEGNFTSHGTYKKIVPEKELIMEWKDHPAGDIYLQLIFESLGSNQSRLTIINGGFPNSDAFNVWLEGAKEGWDSQVEKLQVFLKEHPDFSQFLKKV</sequence>
<gene>
    <name evidence="3" type="ORF">EHQ58_03795</name>
</gene>
<organism evidence="3 4">
    <name type="scientific">Leptospira ognonensis</name>
    <dbReference type="NCBI Taxonomy" id="2484945"/>
    <lineage>
        <taxon>Bacteria</taxon>
        <taxon>Pseudomonadati</taxon>
        <taxon>Spirochaetota</taxon>
        <taxon>Spirochaetia</taxon>
        <taxon>Leptospirales</taxon>
        <taxon>Leptospiraceae</taxon>
        <taxon>Leptospira</taxon>
    </lineage>
</organism>
<evidence type="ECO:0000259" key="2">
    <source>
        <dbReference type="Pfam" id="PF08327"/>
    </source>
</evidence>
<dbReference type="EMBL" id="RQGD01000014">
    <property type="protein sequence ID" value="TGL61751.1"/>
    <property type="molecule type" value="Genomic_DNA"/>
</dbReference>
<dbReference type="RefSeq" id="WP_135622174.1">
    <property type="nucleotide sequence ID" value="NZ_RQGD01000014.1"/>
</dbReference>
<dbReference type="CDD" id="cd07814">
    <property type="entry name" value="SRPBCC_CalC_Aha1-like"/>
    <property type="match status" value="1"/>
</dbReference>